<reference evidence="3 4" key="1">
    <citation type="submission" date="2018-12" db="EMBL/GenBank/DDBJ databases">
        <authorList>
            <person name="Sun L."/>
            <person name="Chen Z."/>
        </authorList>
    </citation>
    <scope>NUCLEOTIDE SEQUENCE [LARGE SCALE GENOMIC DNA]</scope>
    <source>
        <strain evidence="3 4">DSM 15890</strain>
    </source>
</reference>
<dbReference type="Proteomes" id="UP000279446">
    <property type="component" value="Unassembled WGS sequence"/>
</dbReference>
<evidence type="ECO:0000256" key="1">
    <source>
        <dbReference type="ARBA" id="ARBA00006738"/>
    </source>
</evidence>
<evidence type="ECO:0000256" key="2">
    <source>
        <dbReference type="HAMAP-Rule" id="MF_00048"/>
    </source>
</evidence>
<protein>
    <recommendedName>
        <fullName evidence="2">UPF0102 protein EJP82_09440</fullName>
    </recommendedName>
</protein>
<name>A0A3S1DQW5_9BACL</name>
<accession>A0A3S1DQW5</accession>
<dbReference type="NCBIfam" id="TIGR00252">
    <property type="entry name" value="YraN family protein"/>
    <property type="match status" value="1"/>
</dbReference>
<sequence length="121" mass="13651">MPDGRKARGQLAEQAAADYLIAQGYEIVERNWRCRSGEIDLIALQDDVLVIVEVRSRSSYASSFGTPSESITVRKMKQVRDTTAVYLHSVRKSNANIRFDVMAITFERDDSLTLEHIIAAF</sequence>
<dbReference type="NCBIfam" id="NF009150">
    <property type="entry name" value="PRK12497.1-3"/>
    <property type="match status" value="1"/>
</dbReference>
<dbReference type="Pfam" id="PF02021">
    <property type="entry name" value="UPF0102"/>
    <property type="match status" value="1"/>
</dbReference>
<dbReference type="PANTHER" id="PTHR34039:SF1">
    <property type="entry name" value="UPF0102 PROTEIN YRAN"/>
    <property type="match status" value="1"/>
</dbReference>
<dbReference type="OrthoDB" id="9802516at2"/>
<dbReference type="CDD" id="cd20736">
    <property type="entry name" value="PoNe_Nuclease"/>
    <property type="match status" value="1"/>
</dbReference>
<dbReference type="HAMAP" id="MF_00048">
    <property type="entry name" value="UPF0102"/>
    <property type="match status" value="1"/>
</dbReference>
<evidence type="ECO:0000313" key="4">
    <source>
        <dbReference type="Proteomes" id="UP000279446"/>
    </source>
</evidence>
<comment type="similarity">
    <text evidence="1 2">Belongs to the UPF0102 family.</text>
</comment>
<keyword evidence="4" id="KW-1185">Reference proteome</keyword>
<dbReference type="PANTHER" id="PTHR34039">
    <property type="entry name" value="UPF0102 PROTEIN YRAN"/>
    <property type="match status" value="1"/>
</dbReference>
<dbReference type="GO" id="GO:0003676">
    <property type="term" value="F:nucleic acid binding"/>
    <property type="evidence" value="ECO:0007669"/>
    <property type="project" value="InterPro"/>
</dbReference>
<evidence type="ECO:0000313" key="3">
    <source>
        <dbReference type="EMBL" id="RUT47055.1"/>
    </source>
</evidence>
<dbReference type="EMBL" id="RZNY01000006">
    <property type="protein sequence ID" value="RUT47055.1"/>
    <property type="molecule type" value="Genomic_DNA"/>
</dbReference>
<dbReference type="NCBIfam" id="NF009154">
    <property type="entry name" value="PRK12497.3-3"/>
    <property type="match status" value="1"/>
</dbReference>
<dbReference type="InterPro" id="IPR011856">
    <property type="entry name" value="tRNA_endonuc-like_dom_sf"/>
</dbReference>
<gene>
    <name evidence="3" type="ORF">EJP82_09440</name>
</gene>
<dbReference type="SUPFAM" id="SSF52980">
    <property type="entry name" value="Restriction endonuclease-like"/>
    <property type="match status" value="1"/>
</dbReference>
<proteinExistence type="inferred from homology"/>
<comment type="caution">
    <text evidence="3">The sequence shown here is derived from an EMBL/GenBank/DDBJ whole genome shotgun (WGS) entry which is preliminary data.</text>
</comment>
<organism evidence="3 4">
    <name type="scientific">Paenibacillus anaericanus</name>
    <dbReference type="NCBI Taxonomy" id="170367"/>
    <lineage>
        <taxon>Bacteria</taxon>
        <taxon>Bacillati</taxon>
        <taxon>Bacillota</taxon>
        <taxon>Bacilli</taxon>
        <taxon>Bacillales</taxon>
        <taxon>Paenibacillaceae</taxon>
        <taxon>Paenibacillus</taxon>
    </lineage>
</organism>
<dbReference type="AlphaFoldDB" id="A0A3S1DQW5"/>
<dbReference type="InterPro" id="IPR011335">
    <property type="entry name" value="Restrct_endonuc-II-like"/>
</dbReference>
<dbReference type="Gene3D" id="3.40.1350.10">
    <property type="match status" value="1"/>
</dbReference>
<dbReference type="InterPro" id="IPR003509">
    <property type="entry name" value="UPF0102_YraN-like"/>
</dbReference>